<evidence type="ECO:0000313" key="5">
    <source>
        <dbReference type="EMBL" id="CAJ91835.1"/>
    </source>
</evidence>
<dbReference type="InterPro" id="IPR019887">
    <property type="entry name" value="Tscrpt_reg_AsnC/Lrp_C"/>
</dbReference>
<reference evidence="5 6" key="1">
    <citation type="journal article" date="2006" name="Nat. Biotechnol.">
        <title>Genome sequence of the bioplastic-producing 'Knallgas' bacterium Ralstonia eutropha H16.</title>
        <authorList>
            <person name="Pohlmann A."/>
            <person name="Fricke W.F."/>
            <person name="Reinecke F."/>
            <person name="Kusian B."/>
            <person name="Liesegang H."/>
            <person name="Cramm R."/>
            <person name="Eitinger T."/>
            <person name="Ewering C."/>
            <person name="Potter M."/>
            <person name="Schwartz E."/>
            <person name="Strittmatter A."/>
            <person name="Voss I."/>
            <person name="Gottschalk G."/>
            <person name="Steinbuechel A."/>
            <person name="Friedrich B."/>
            <person name="Bowien B."/>
        </authorList>
    </citation>
    <scope>NUCLEOTIDE SEQUENCE [LARGE SCALE GENOMIC DNA]</scope>
    <source>
        <strain evidence="6">ATCC 17699 / DSM 428 / KCTC 22496 / NCIMB 10442 / H16 / Stanier 337</strain>
    </source>
</reference>
<dbReference type="InterPro" id="IPR036388">
    <property type="entry name" value="WH-like_DNA-bd_sf"/>
</dbReference>
<dbReference type="GO" id="GO:0005829">
    <property type="term" value="C:cytosol"/>
    <property type="evidence" value="ECO:0007669"/>
    <property type="project" value="TreeGrafter"/>
</dbReference>
<evidence type="ECO:0000313" key="6">
    <source>
        <dbReference type="Proteomes" id="UP000008210"/>
    </source>
</evidence>
<dbReference type="SUPFAM" id="SSF54909">
    <property type="entry name" value="Dimeric alpha+beta barrel"/>
    <property type="match status" value="1"/>
</dbReference>
<feature type="domain" description="HTH asnC-type" evidence="4">
    <location>
        <begin position="16"/>
        <end position="77"/>
    </location>
</feature>
<keyword evidence="2" id="KW-0238">DNA-binding</keyword>
<evidence type="ECO:0000256" key="1">
    <source>
        <dbReference type="ARBA" id="ARBA00023015"/>
    </source>
</evidence>
<dbReference type="AlphaFoldDB" id="Q0KDT6"/>
<dbReference type="PRINTS" id="PR00033">
    <property type="entry name" value="HTHASNC"/>
</dbReference>
<dbReference type="Proteomes" id="UP000008210">
    <property type="component" value="Chromosome 1"/>
</dbReference>
<keyword evidence="6" id="KW-1185">Reference proteome</keyword>
<proteinExistence type="predicted"/>
<dbReference type="Pfam" id="PF01037">
    <property type="entry name" value="AsnC_trans_reg"/>
    <property type="match status" value="1"/>
</dbReference>
<protein>
    <submittedName>
        <fullName evidence="5">Transcriptional regulator, AsnC-family</fullName>
    </submittedName>
</protein>
<keyword evidence="3" id="KW-0804">Transcription</keyword>
<dbReference type="GO" id="GO:0043200">
    <property type="term" value="P:response to amino acid"/>
    <property type="evidence" value="ECO:0007669"/>
    <property type="project" value="TreeGrafter"/>
</dbReference>
<dbReference type="KEGG" id="reh:H16_A0687"/>
<accession>Q0KDT6</accession>
<gene>
    <name evidence="5" type="ordered locus">H16_A0687</name>
</gene>
<sequence length="154" mass="17224">MPAYAGALKRLFAHPMDATDHQLISLLRDNARMPVTALAQALRVSRATVQNRIDKLEQEGVIVGYTVRLRPEAEAHRIRAWMTIAVEGNKARTVLQALRGEPNVQALHTTNGRWDIIAELRADTLEAFDRALDRIRLIDGISATETSILLSTYK</sequence>
<dbReference type="EMBL" id="AM260479">
    <property type="protein sequence ID" value="CAJ91835.1"/>
    <property type="molecule type" value="Genomic_DNA"/>
</dbReference>
<dbReference type="SUPFAM" id="SSF46785">
    <property type="entry name" value="Winged helix' DNA-binding domain"/>
    <property type="match status" value="1"/>
</dbReference>
<dbReference type="HOGENOM" id="CLU_091233_5_3_4"/>
<dbReference type="Gene3D" id="1.10.10.10">
    <property type="entry name" value="Winged helix-like DNA-binding domain superfamily/Winged helix DNA-binding domain"/>
    <property type="match status" value="1"/>
</dbReference>
<organism evidence="5 6">
    <name type="scientific">Cupriavidus necator (strain ATCC 17699 / DSM 428 / KCTC 22496 / NCIMB 10442 / H16 / Stanier 337)</name>
    <name type="common">Ralstonia eutropha</name>
    <dbReference type="NCBI Taxonomy" id="381666"/>
    <lineage>
        <taxon>Bacteria</taxon>
        <taxon>Pseudomonadati</taxon>
        <taxon>Pseudomonadota</taxon>
        <taxon>Betaproteobacteria</taxon>
        <taxon>Burkholderiales</taxon>
        <taxon>Burkholderiaceae</taxon>
        <taxon>Cupriavidus</taxon>
    </lineage>
</organism>
<dbReference type="Gene3D" id="3.30.70.920">
    <property type="match status" value="1"/>
</dbReference>
<dbReference type="PANTHER" id="PTHR30154">
    <property type="entry name" value="LEUCINE-RESPONSIVE REGULATORY PROTEIN"/>
    <property type="match status" value="1"/>
</dbReference>
<evidence type="ECO:0000256" key="2">
    <source>
        <dbReference type="ARBA" id="ARBA00023125"/>
    </source>
</evidence>
<dbReference type="InterPro" id="IPR036390">
    <property type="entry name" value="WH_DNA-bd_sf"/>
</dbReference>
<dbReference type="PROSITE" id="PS50956">
    <property type="entry name" value="HTH_ASNC_2"/>
    <property type="match status" value="1"/>
</dbReference>
<name>Q0KDT6_CUPNH</name>
<dbReference type="STRING" id="381666.H16_A0687"/>
<dbReference type="InterPro" id="IPR019888">
    <property type="entry name" value="Tscrpt_reg_AsnC-like"/>
</dbReference>
<keyword evidence="1" id="KW-0805">Transcription regulation</keyword>
<dbReference type="SMART" id="SM00344">
    <property type="entry name" value="HTH_ASNC"/>
    <property type="match status" value="1"/>
</dbReference>
<dbReference type="eggNOG" id="COG1522">
    <property type="taxonomic scope" value="Bacteria"/>
</dbReference>
<dbReference type="InterPro" id="IPR000485">
    <property type="entry name" value="AsnC-type_HTH_dom"/>
</dbReference>
<dbReference type="PANTHER" id="PTHR30154:SF53">
    <property type="entry name" value="HTH-TYPE TRANSCRIPTIONAL REGULATOR LRPC"/>
    <property type="match status" value="1"/>
</dbReference>
<dbReference type="InterPro" id="IPR011008">
    <property type="entry name" value="Dimeric_a/b-barrel"/>
</dbReference>
<evidence type="ECO:0000256" key="3">
    <source>
        <dbReference type="ARBA" id="ARBA00023163"/>
    </source>
</evidence>
<dbReference type="Pfam" id="PF13404">
    <property type="entry name" value="HTH_AsnC-type"/>
    <property type="match status" value="1"/>
</dbReference>
<dbReference type="GO" id="GO:0043565">
    <property type="term" value="F:sequence-specific DNA binding"/>
    <property type="evidence" value="ECO:0007669"/>
    <property type="project" value="InterPro"/>
</dbReference>
<evidence type="ECO:0000259" key="4">
    <source>
        <dbReference type="PROSITE" id="PS50956"/>
    </source>
</evidence>